<evidence type="ECO:0000256" key="1">
    <source>
        <dbReference type="ARBA" id="ARBA00004651"/>
    </source>
</evidence>
<evidence type="ECO:0000256" key="2">
    <source>
        <dbReference type="ARBA" id="ARBA00010792"/>
    </source>
</evidence>
<feature type="domain" description="VTT" evidence="8">
    <location>
        <begin position="39"/>
        <end position="162"/>
    </location>
</feature>
<dbReference type="OrthoDB" id="9801622at2"/>
<feature type="transmembrane region" description="Helical" evidence="7">
    <location>
        <begin position="7"/>
        <end position="28"/>
    </location>
</feature>
<evidence type="ECO:0000313" key="10">
    <source>
        <dbReference type="Proteomes" id="UP000035762"/>
    </source>
</evidence>
<sequence length="213" mass="22731">MSQYLDLIVAFVSSHGAVAYVVIFLSALLEAVPLAGSVVPGSTVILALSALVPSGNLKLAPILIAAIAGAALGDGLAYWLGYTQKRRVLSLWPMSKYPALIAESERFFLRYGTFAVFFARFVPPIRAFVPITAGALDMPPPKFFAIDVLAVLAWAPAMILPGVLAGSAVEQWGAKAEHYALPLVGGLLVIGAAIWAFRCWRARRRALHATPCK</sequence>
<dbReference type="PANTHER" id="PTHR30353">
    <property type="entry name" value="INNER MEMBRANE PROTEIN DEDA-RELATED"/>
    <property type="match status" value="1"/>
</dbReference>
<gene>
    <name evidence="9" type="primary">yabI_3</name>
    <name evidence="9" type="ORF">BN961_03817</name>
</gene>
<evidence type="ECO:0000256" key="4">
    <source>
        <dbReference type="ARBA" id="ARBA00022692"/>
    </source>
</evidence>
<comment type="subcellular location">
    <subcellularLocation>
        <location evidence="1 7">Cell membrane</location>
        <topology evidence="1 7">Multi-pass membrane protein</topology>
    </subcellularLocation>
</comment>
<evidence type="ECO:0000256" key="3">
    <source>
        <dbReference type="ARBA" id="ARBA00022475"/>
    </source>
</evidence>
<feature type="transmembrane region" description="Helical" evidence="7">
    <location>
        <begin position="59"/>
        <end position="80"/>
    </location>
</feature>
<dbReference type="STRING" id="1035.BN961_03817"/>
<dbReference type="PANTHER" id="PTHR30353:SF15">
    <property type="entry name" value="INNER MEMBRANE PROTEIN YABI"/>
    <property type="match status" value="1"/>
</dbReference>
<keyword evidence="6 7" id="KW-0472">Membrane</keyword>
<keyword evidence="10" id="KW-1185">Reference proteome</keyword>
<comment type="caution">
    <text evidence="9">The sequence shown here is derived from an EMBL/GenBank/DDBJ whole genome shotgun (WGS) entry which is preliminary data.</text>
</comment>
<protein>
    <submittedName>
        <fullName evidence="9">Inner membrane protein YabI</fullName>
    </submittedName>
</protein>
<comment type="similarity">
    <text evidence="2 7">Belongs to the DedA family.</text>
</comment>
<keyword evidence="5 7" id="KW-1133">Transmembrane helix</keyword>
<dbReference type="InterPro" id="IPR032816">
    <property type="entry name" value="VTT_dom"/>
</dbReference>
<proteinExistence type="inferred from homology"/>
<dbReference type="RefSeq" id="WP_009338306.1">
    <property type="nucleotide sequence ID" value="NZ_CCAZ020000002.1"/>
</dbReference>
<keyword evidence="4 7" id="KW-0812">Transmembrane</keyword>
<reference evidence="9 10" key="1">
    <citation type="journal article" date="2014" name="Genome Announc.">
        <title>Genome Sequence of Afipia felis Strain 76713, Isolated in Hospital Water Using an Amoeba Co-Culture Procedure.</title>
        <authorList>
            <person name="Benamar S."/>
            <person name="La Scola B."/>
            <person name="Croce O."/>
        </authorList>
    </citation>
    <scope>NUCLEOTIDE SEQUENCE [LARGE SCALE GENOMIC DNA]</scope>
    <source>
        <strain evidence="9 10">76713</strain>
    </source>
</reference>
<evidence type="ECO:0000256" key="5">
    <source>
        <dbReference type="ARBA" id="ARBA00022989"/>
    </source>
</evidence>
<keyword evidence="3 7" id="KW-1003">Cell membrane</keyword>
<evidence type="ECO:0000256" key="6">
    <source>
        <dbReference type="ARBA" id="ARBA00023136"/>
    </source>
</evidence>
<accession>A0A090N8R3</accession>
<evidence type="ECO:0000313" key="9">
    <source>
        <dbReference type="EMBL" id="CEG10378.1"/>
    </source>
</evidence>
<dbReference type="Proteomes" id="UP000035762">
    <property type="component" value="Unassembled WGS sequence"/>
</dbReference>
<dbReference type="AlphaFoldDB" id="A0A090N8R3"/>
<feature type="transmembrane region" description="Helical" evidence="7">
    <location>
        <begin position="179"/>
        <end position="197"/>
    </location>
</feature>
<evidence type="ECO:0000259" key="8">
    <source>
        <dbReference type="Pfam" id="PF09335"/>
    </source>
</evidence>
<feature type="transmembrane region" description="Helical" evidence="7">
    <location>
        <begin position="143"/>
        <end position="167"/>
    </location>
</feature>
<name>A0A090N8R3_AFIFE</name>
<dbReference type="GO" id="GO:0005886">
    <property type="term" value="C:plasma membrane"/>
    <property type="evidence" value="ECO:0007669"/>
    <property type="project" value="UniProtKB-SubCell"/>
</dbReference>
<organism evidence="9 10">
    <name type="scientific">Afipia felis</name>
    <name type="common">Cat scratch disease bacillus</name>
    <dbReference type="NCBI Taxonomy" id="1035"/>
    <lineage>
        <taxon>Bacteria</taxon>
        <taxon>Pseudomonadati</taxon>
        <taxon>Pseudomonadota</taxon>
        <taxon>Alphaproteobacteria</taxon>
        <taxon>Hyphomicrobiales</taxon>
        <taxon>Nitrobacteraceae</taxon>
        <taxon>Afipia</taxon>
    </lineage>
</organism>
<dbReference type="EMBL" id="CCAZ020000002">
    <property type="protein sequence ID" value="CEG10378.1"/>
    <property type="molecule type" value="Genomic_DNA"/>
</dbReference>
<dbReference type="Pfam" id="PF09335">
    <property type="entry name" value="VTT_dom"/>
    <property type="match status" value="1"/>
</dbReference>
<evidence type="ECO:0000256" key="7">
    <source>
        <dbReference type="RuleBase" id="RU367016"/>
    </source>
</evidence>
<dbReference type="InterPro" id="IPR032818">
    <property type="entry name" value="DedA-like"/>
</dbReference>